<keyword evidence="10" id="KW-1185">Reference proteome</keyword>
<keyword evidence="8" id="KW-0436">Ligase</keyword>
<dbReference type="Pfam" id="PF04932">
    <property type="entry name" value="Wzy_C"/>
    <property type="match status" value="1"/>
</dbReference>
<dbReference type="AlphaFoldDB" id="A0A031J3R6"/>
<geneLocation type="plasmid" evidence="7 10">
    <name>pSA1</name>
</geneLocation>
<feature type="transmembrane region" description="Helical" evidence="5">
    <location>
        <begin position="357"/>
        <end position="377"/>
    </location>
</feature>
<evidence type="ECO:0000256" key="5">
    <source>
        <dbReference type="SAM" id="Phobius"/>
    </source>
</evidence>
<gene>
    <name evidence="7" type="ORF">BES08_17995</name>
    <name evidence="8" type="ORF">BV97_05674</name>
</gene>
<feature type="transmembrane region" description="Helical" evidence="5">
    <location>
        <begin position="39"/>
        <end position="57"/>
    </location>
</feature>
<keyword evidence="2 5" id="KW-0812">Transmembrane</keyword>
<evidence type="ECO:0000313" key="8">
    <source>
        <dbReference type="EMBL" id="EZP67917.1"/>
    </source>
</evidence>
<dbReference type="GO" id="GO:0016020">
    <property type="term" value="C:membrane"/>
    <property type="evidence" value="ECO:0007669"/>
    <property type="project" value="UniProtKB-SubCell"/>
</dbReference>
<dbReference type="EMBL" id="JFYZ01000086">
    <property type="protein sequence ID" value="EZP67917.1"/>
    <property type="molecule type" value="Genomic_DNA"/>
</dbReference>
<dbReference type="eggNOG" id="COG3307">
    <property type="taxonomic scope" value="Bacteria"/>
</dbReference>
<keyword evidence="7" id="KW-0614">Plasmid</keyword>
<feature type="transmembrane region" description="Helical" evidence="5">
    <location>
        <begin position="154"/>
        <end position="172"/>
    </location>
</feature>
<dbReference type="InterPro" id="IPR007016">
    <property type="entry name" value="O-antigen_ligase-rel_domated"/>
</dbReference>
<evidence type="ECO:0000256" key="4">
    <source>
        <dbReference type="ARBA" id="ARBA00023136"/>
    </source>
</evidence>
<feature type="transmembrane region" description="Helical" evidence="5">
    <location>
        <begin position="87"/>
        <end position="107"/>
    </location>
</feature>
<evidence type="ECO:0000313" key="10">
    <source>
        <dbReference type="Proteomes" id="UP000094626"/>
    </source>
</evidence>
<protein>
    <submittedName>
        <fullName evidence="8">Lipid A core-O-antigen ligase-like protein</fullName>
    </submittedName>
</protein>
<feature type="transmembrane region" description="Helical" evidence="5">
    <location>
        <begin position="6"/>
        <end position="27"/>
    </location>
</feature>
<feature type="transmembrane region" description="Helical" evidence="5">
    <location>
        <begin position="178"/>
        <end position="197"/>
    </location>
</feature>
<reference evidence="10" key="3">
    <citation type="journal article" date="2017" name="J. Biotechnol.">
        <title>Complete genome sequence of Novosphingobium resinovorum SA1, a versatile xenobiotic-degrading bacterium capable of utilizing sulfanilic acid.</title>
        <authorList>
            <person name="Hegedus B."/>
            <person name="Kos P.B."/>
            <person name="Balint B."/>
            <person name="Maroti G."/>
            <person name="Gan H.M."/>
            <person name="Perei K."/>
            <person name="Rakhely G."/>
        </authorList>
    </citation>
    <scope>NUCLEOTIDE SEQUENCE [LARGE SCALE GENOMIC DNA]</scope>
    <source>
        <strain evidence="10">SA1</strain>
    </source>
</reference>
<organism evidence="8 9">
    <name type="scientific">Novosphingobium resinovorum</name>
    <dbReference type="NCBI Taxonomy" id="158500"/>
    <lineage>
        <taxon>Bacteria</taxon>
        <taxon>Pseudomonadati</taxon>
        <taxon>Pseudomonadota</taxon>
        <taxon>Alphaproteobacteria</taxon>
        <taxon>Sphingomonadales</taxon>
        <taxon>Sphingomonadaceae</taxon>
        <taxon>Novosphingobium</taxon>
    </lineage>
</organism>
<dbReference type="PANTHER" id="PTHR37422">
    <property type="entry name" value="TEICHURONIC ACID BIOSYNTHESIS PROTEIN TUAE"/>
    <property type="match status" value="1"/>
</dbReference>
<evidence type="ECO:0000256" key="3">
    <source>
        <dbReference type="ARBA" id="ARBA00022989"/>
    </source>
</evidence>
<sequence length="384" mass="40713">MLARIPANLGTAGAAAGLALMCLYAALRIDQCREALLRCRWQLAYPIVALVSIAWAVQPLVTGRAAVQMAVTAFAGLLLSQAVRPRAVLAGLFCAFAGYTVISFLVGHTRPDGVTGAPALFGLGGEAKNYFADSAATGALLAVAMLAASLERRAFGWAAGLAGIAVVCILATEQARSAGAVASLALSGALLVLLLALRMRSLAFKARAAAVLVAGLCLGAVFFEQLLEIVQQLSSKDAGLTGRGYLWYRAQFIIAERPWLGTGYFGFWTPTNPDAVGLWRHFDIRQEGTAFSFHNSYIQTIVETGYLGLAVLVGTWLAGTLALLRRFVLTRSLPTCFWLAYLTMELSKSPVEPIRPAALVAPTVMLFAALGFGWFPAVRAPESA</sequence>
<name>A0A031J3R6_9SPHN</name>
<feature type="transmembrane region" description="Helical" evidence="5">
    <location>
        <begin position="305"/>
        <end position="324"/>
    </location>
</feature>
<keyword evidence="3 5" id="KW-1133">Transmembrane helix</keyword>
<dbReference type="PANTHER" id="PTHR37422:SF13">
    <property type="entry name" value="LIPOPOLYSACCHARIDE BIOSYNTHESIS PROTEIN PA4999-RELATED"/>
    <property type="match status" value="1"/>
</dbReference>
<dbReference type="PATRIC" id="fig|158500.4.peg.5751"/>
<evidence type="ECO:0000313" key="9">
    <source>
        <dbReference type="Proteomes" id="UP000024329"/>
    </source>
</evidence>
<evidence type="ECO:0000256" key="2">
    <source>
        <dbReference type="ARBA" id="ARBA00022692"/>
    </source>
</evidence>
<feature type="transmembrane region" description="Helical" evidence="5">
    <location>
        <begin position="209"/>
        <end position="227"/>
    </location>
</feature>
<dbReference type="EMBL" id="CP017076">
    <property type="protein sequence ID" value="AOR78815.1"/>
    <property type="molecule type" value="Genomic_DNA"/>
</dbReference>
<proteinExistence type="predicted"/>
<dbReference type="Proteomes" id="UP000024329">
    <property type="component" value="Unassembled WGS sequence"/>
</dbReference>
<reference evidence="7" key="2">
    <citation type="submission" date="2016-08" db="EMBL/GenBank/DDBJ databases">
        <authorList>
            <person name="Seilhamer J.J."/>
        </authorList>
    </citation>
    <scope>NUCLEOTIDE SEQUENCE [LARGE SCALE GENOMIC DNA]</scope>
    <source>
        <strain evidence="7">SA1</strain>
        <plasmid evidence="7">pSA1</plasmid>
    </source>
</reference>
<evidence type="ECO:0000313" key="7">
    <source>
        <dbReference type="EMBL" id="AOR78815.1"/>
    </source>
</evidence>
<dbReference type="GO" id="GO:0016874">
    <property type="term" value="F:ligase activity"/>
    <property type="evidence" value="ECO:0007669"/>
    <property type="project" value="UniProtKB-KW"/>
</dbReference>
<evidence type="ECO:0000259" key="6">
    <source>
        <dbReference type="Pfam" id="PF04932"/>
    </source>
</evidence>
<feature type="transmembrane region" description="Helical" evidence="5">
    <location>
        <begin position="127"/>
        <end position="147"/>
    </location>
</feature>
<dbReference type="KEGG" id="nre:BES08_17995"/>
<dbReference type="Proteomes" id="UP000094626">
    <property type="component" value="Plasmid pSA1"/>
</dbReference>
<reference evidence="8 9" key="1">
    <citation type="submission" date="2014-03" db="EMBL/GenBank/DDBJ databases">
        <title>Whole genome sequence of Novosphingobium resinovorum KF1.</title>
        <authorList>
            <person name="Gan H.M."/>
            <person name="Gan H.Y."/>
            <person name="Chew T.H."/>
            <person name="Savka M.A."/>
        </authorList>
    </citation>
    <scope>NUCLEOTIDE SEQUENCE [LARGE SCALE GENOMIC DNA]</scope>
    <source>
        <strain evidence="8 9">KF1</strain>
    </source>
</reference>
<feature type="domain" description="O-antigen ligase-related" evidence="6">
    <location>
        <begin position="165"/>
        <end position="313"/>
    </location>
</feature>
<accession>A0A031J3R6</accession>
<comment type="subcellular location">
    <subcellularLocation>
        <location evidence="1">Membrane</location>
        <topology evidence="1">Multi-pass membrane protein</topology>
    </subcellularLocation>
</comment>
<dbReference type="OrthoDB" id="4391260at2"/>
<evidence type="ECO:0000256" key="1">
    <source>
        <dbReference type="ARBA" id="ARBA00004141"/>
    </source>
</evidence>
<dbReference type="RefSeq" id="WP_036531017.1">
    <property type="nucleotide sequence ID" value="NZ_CP017076.1"/>
</dbReference>
<dbReference type="InterPro" id="IPR051533">
    <property type="entry name" value="WaaL-like"/>
</dbReference>
<keyword evidence="4 5" id="KW-0472">Membrane</keyword>
<feature type="transmembrane region" description="Helical" evidence="5">
    <location>
        <begin position="63"/>
        <end position="80"/>
    </location>
</feature>